<keyword evidence="2" id="KW-1185">Reference proteome</keyword>
<evidence type="ECO:0000313" key="2">
    <source>
        <dbReference type="Proteomes" id="UP001432322"/>
    </source>
</evidence>
<gene>
    <name evidence="1" type="ORF">PFISCL1PPCAC_19314</name>
</gene>
<dbReference type="EMBL" id="BTSY01000005">
    <property type="protein sequence ID" value="GMT28017.1"/>
    <property type="molecule type" value="Genomic_DNA"/>
</dbReference>
<feature type="non-terminal residue" evidence="1">
    <location>
        <position position="1"/>
    </location>
</feature>
<name>A0AAV5WDI2_9BILA</name>
<evidence type="ECO:0000313" key="1">
    <source>
        <dbReference type="EMBL" id="GMT28017.1"/>
    </source>
</evidence>
<accession>A0AAV5WDI2</accession>
<organism evidence="1 2">
    <name type="scientific">Pristionchus fissidentatus</name>
    <dbReference type="NCBI Taxonomy" id="1538716"/>
    <lineage>
        <taxon>Eukaryota</taxon>
        <taxon>Metazoa</taxon>
        <taxon>Ecdysozoa</taxon>
        <taxon>Nematoda</taxon>
        <taxon>Chromadorea</taxon>
        <taxon>Rhabditida</taxon>
        <taxon>Rhabditina</taxon>
        <taxon>Diplogasteromorpha</taxon>
        <taxon>Diplogasteroidea</taxon>
        <taxon>Neodiplogasteridae</taxon>
        <taxon>Pristionchus</taxon>
    </lineage>
</organism>
<comment type="caution">
    <text evidence="1">The sequence shown here is derived from an EMBL/GenBank/DDBJ whole genome shotgun (WGS) entry which is preliminary data.</text>
</comment>
<protein>
    <submittedName>
        <fullName evidence="1">Uncharacterized protein</fullName>
    </submittedName>
</protein>
<dbReference type="Proteomes" id="UP001432322">
    <property type="component" value="Unassembled WGS sequence"/>
</dbReference>
<reference evidence="1" key="1">
    <citation type="submission" date="2023-10" db="EMBL/GenBank/DDBJ databases">
        <title>Genome assembly of Pristionchus species.</title>
        <authorList>
            <person name="Yoshida K."/>
            <person name="Sommer R.J."/>
        </authorList>
    </citation>
    <scope>NUCLEOTIDE SEQUENCE</scope>
    <source>
        <strain evidence="1">RS5133</strain>
    </source>
</reference>
<proteinExistence type="predicted"/>
<sequence>QFNSSKAFLNDLLRIISEINAKEFHLDYLYRDAFTDEFLWNVCSRAKSVYFGPIDYRTPIPLHAITANGLCRIYQAMKVGSIRLKDLTVIADQMSICGQLVDNLPKGQFEEFDYYHFDYSNNFEVTESHYFDGRMRLTIDKYIYSEDGGKITFRKFKSNREVRKEKKDEDLTRK</sequence>
<dbReference type="AlphaFoldDB" id="A0AAV5WDI2"/>